<comment type="caution">
    <text evidence="2">The sequence shown here is derived from an EMBL/GenBank/DDBJ whole genome shotgun (WGS) entry which is preliminary data.</text>
</comment>
<gene>
    <name evidence="2" type="ORF">BDA99DRAFT_568255</name>
</gene>
<organism evidence="2 3">
    <name type="scientific">Phascolomyces articulosus</name>
    <dbReference type="NCBI Taxonomy" id="60185"/>
    <lineage>
        <taxon>Eukaryota</taxon>
        <taxon>Fungi</taxon>
        <taxon>Fungi incertae sedis</taxon>
        <taxon>Mucoromycota</taxon>
        <taxon>Mucoromycotina</taxon>
        <taxon>Mucoromycetes</taxon>
        <taxon>Mucorales</taxon>
        <taxon>Lichtheimiaceae</taxon>
        <taxon>Phascolomyces</taxon>
    </lineage>
</organism>
<dbReference type="AlphaFoldDB" id="A0AAD5PI41"/>
<feature type="compositionally biased region" description="Basic and acidic residues" evidence="1">
    <location>
        <begin position="150"/>
        <end position="163"/>
    </location>
</feature>
<dbReference type="EMBL" id="JAIXMP010000003">
    <property type="protein sequence ID" value="KAI9275604.1"/>
    <property type="molecule type" value="Genomic_DNA"/>
</dbReference>
<feature type="region of interest" description="Disordered" evidence="1">
    <location>
        <begin position="284"/>
        <end position="351"/>
    </location>
</feature>
<keyword evidence="3" id="KW-1185">Reference proteome</keyword>
<dbReference type="Proteomes" id="UP001209540">
    <property type="component" value="Unassembled WGS sequence"/>
</dbReference>
<feature type="region of interest" description="Disordered" evidence="1">
    <location>
        <begin position="95"/>
        <end position="272"/>
    </location>
</feature>
<proteinExistence type="predicted"/>
<feature type="compositionally biased region" description="Basic residues" evidence="1">
    <location>
        <begin position="295"/>
        <end position="315"/>
    </location>
</feature>
<dbReference type="PANTHER" id="PTHR40132">
    <property type="entry name" value="PRE-MRNA-SPLICING FACTOR 38B"/>
    <property type="match status" value="1"/>
</dbReference>
<feature type="compositionally biased region" description="Basic and acidic residues" evidence="1">
    <location>
        <begin position="177"/>
        <end position="187"/>
    </location>
</feature>
<name>A0AAD5PI41_9FUNG</name>
<protein>
    <submittedName>
        <fullName evidence="2">Uncharacterized protein</fullName>
    </submittedName>
</protein>
<dbReference type="PANTHER" id="PTHR40132:SF1">
    <property type="entry name" value="PRE-MRNA-SPLICING FACTOR 38B"/>
    <property type="match status" value="1"/>
</dbReference>
<sequence length="351" mass="41152">MSSSSKKNEKKSAVSNVVNDLIRAAVGGNTNQVADDDLDKYVADLILKEAEAKRKKYDNVGVRAYQPDFGVQPNNLPKPNKRFFLNMIKATDSYNQTLKEQEEELARKKEQDRRQRKRHENDDGYSSDEYRKRRRHRYDSEDDDNQYSDNDDRFSSGRRKKDDDNEEERESKRSRRQHDNSDEDKEHRSHKKRHSEHRHHHHHNNNSSSSSRYHRSNKKLDLDTAMKTTSTKVDDSEKSTSNIPVVVRGRGQATRGSKMDKYFSKNYDPTLDVEPDLDQLVYTEFTEEESDDAKRKKKKKKDKKKKSKKKKSSKRKREETDSSDDDDISDRVEFSPSPPPKPAVRAWDIGK</sequence>
<evidence type="ECO:0000256" key="1">
    <source>
        <dbReference type="SAM" id="MobiDB-lite"/>
    </source>
</evidence>
<evidence type="ECO:0000313" key="3">
    <source>
        <dbReference type="Proteomes" id="UP001209540"/>
    </source>
</evidence>
<reference evidence="2" key="1">
    <citation type="journal article" date="2022" name="IScience">
        <title>Evolution of zygomycete secretomes and the origins of terrestrial fungal ecologies.</title>
        <authorList>
            <person name="Chang Y."/>
            <person name="Wang Y."/>
            <person name="Mondo S."/>
            <person name="Ahrendt S."/>
            <person name="Andreopoulos W."/>
            <person name="Barry K."/>
            <person name="Beard J."/>
            <person name="Benny G.L."/>
            <person name="Blankenship S."/>
            <person name="Bonito G."/>
            <person name="Cuomo C."/>
            <person name="Desiro A."/>
            <person name="Gervers K.A."/>
            <person name="Hundley H."/>
            <person name="Kuo A."/>
            <person name="LaButti K."/>
            <person name="Lang B.F."/>
            <person name="Lipzen A."/>
            <person name="O'Donnell K."/>
            <person name="Pangilinan J."/>
            <person name="Reynolds N."/>
            <person name="Sandor L."/>
            <person name="Smith M.E."/>
            <person name="Tsang A."/>
            <person name="Grigoriev I.V."/>
            <person name="Stajich J.E."/>
            <person name="Spatafora J.W."/>
        </authorList>
    </citation>
    <scope>NUCLEOTIDE SEQUENCE</scope>
    <source>
        <strain evidence="2">RSA 2281</strain>
    </source>
</reference>
<accession>A0AAD5PI41</accession>
<reference evidence="2" key="2">
    <citation type="submission" date="2023-02" db="EMBL/GenBank/DDBJ databases">
        <authorList>
            <consortium name="DOE Joint Genome Institute"/>
            <person name="Mondo S.J."/>
            <person name="Chang Y."/>
            <person name="Wang Y."/>
            <person name="Ahrendt S."/>
            <person name="Andreopoulos W."/>
            <person name="Barry K."/>
            <person name="Beard J."/>
            <person name="Benny G.L."/>
            <person name="Blankenship S."/>
            <person name="Bonito G."/>
            <person name="Cuomo C."/>
            <person name="Desiro A."/>
            <person name="Gervers K.A."/>
            <person name="Hundley H."/>
            <person name="Kuo A."/>
            <person name="LaButti K."/>
            <person name="Lang B.F."/>
            <person name="Lipzen A."/>
            <person name="O'Donnell K."/>
            <person name="Pangilinan J."/>
            <person name="Reynolds N."/>
            <person name="Sandor L."/>
            <person name="Smith M.W."/>
            <person name="Tsang A."/>
            <person name="Grigoriev I.V."/>
            <person name="Stajich J.E."/>
            <person name="Spatafora J.W."/>
        </authorList>
    </citation>
    <scope>NUCLEOTIDE SEQUENCE</scope>
    <source>
        <strain evidence="2">RSA 2281</strain>
    </source>
</reference>
<evidence type="ECO:0000313" key="2">
    <source>
        <dbReference type="EMBL" id="KAI9275604.1"/>
    </source>
</evidence>
<feature type="compositionally biased region" description="Basic residues" evidence="1">
    <location>
        <begin position="188"/>
        <end position="204"/>
    </location>
</feature>
<feature type="compositionally biased region" description="Basic and acidic residues" evidence="1">
    <location>
        <begin position="104"/>
        <end position="113"/>
    </location>
</feature>